<evidence type="ECO:0000313" key="3">
    <source>
        <dbReference type="Proteomes" id="UP000483379"/>
    </source>
</evidence>
<keyword evidence="1" id="KW-0472">Membrane</keyword>
<evidence type="ECO:0000256" key="1">
    <source>
        <dbReference type="SAM" id="Phobius"/>
    </source>
</evidence>
<dbReference type="RefSeq" id="WP_164450873.1">
    <property type="nucleotide sequence ID" value="NZ_JAAIJQ010000005.1"/>
</dbReference>
<keyword evidence="3" id="KW-1185">Reference proteome</keyword>
<dbReference type="EMBL" id="JAAIJQ010000005">
    <property type="protein sequence ID" value="NEV60828.1"/>
    <property type="molecule type" value="Genomic_DNA"/>
</dbReference>
<comment type="caution">
    <text evidence="2">The sequence shown here is derived from an EMBL/GenBank/DDBJ whole genome shotgun (WGS) entry which is preliminary data.</text>
</comment>
<organism evidence="2 3">
    <name type="scientific">Thiorhodococcus minor</name>
    <dbReference type="NCBI Taxonomy" id="57489"/>
    <lineage>
        <taxon>Bacteria</taxon>
        <taxon>Pseudomonadati</taxon>
        <taxon>Pseudomonadota</taxon>
        <taxon>Gammaproteobacteria</taxon>
        <taxon>Chromatiales</taxon>
        <taxon>Chromatiaceae</taxon>
        <taxon>Thiorhodococcus</taxon>
    </lineage>
</organism>
<proteinExistence type="predicted"/>
<sequence>MDPSQIDQITVIRNRLREHNRIAAARRTVARKVASALGYISLGAVVTLSAVAMTL</sequence>
<evidence type="ECO:0000313" key="2">
    <source>
        <dbReference type="EMBL" id="NEV60828.1"/>
    </source>
</evidence>
<protein>
    <submittedName>
        <fullName evidence="2">Uncharacterized protein</fullName>
    </submittedName>
</protein>
<name>A0A6M0JTL1_9GAMM</name>
<dbReference type="AlphaFoldDB" id="A0A6M0JTL1"/>
<keyword evidence="1" id="KW-1133">Transmembrane helix</keyword>
<dbReference type="Proteomes" id="UP000483379">
    <property type="component" value="Unassembled WGS sequence"/>
</dbReference>
<gene>
    <name evidence="2" type="ORF">G3446_02775</name>
</gene>
<reference evidence="2 3" key="1">
    <citation type="submission" date="2020-02" db="EMBL/GenBank/DDBJ databases">
        <title>Genome sequences of Thiorhodococcus mannitoliphagus and Thiorhodococcus minor, purple sulfur photosynthetic bacteria in the gammaproteobacterial family, Chromatiaceae.</title>
        <authorList>
            <person name="Aviles F.A."/>
            <person name="Meyer T.E."/>
            <person name="Kyndt J.A."/>
        </authorList>
    </citation>
    <scope>NUCLEOTIDE SEQUENCE [LARGE SCALE GENOMIC DNA]</scope>
    <source>
        <strain evidence="2 3">DSM 11518</strain>
    </source>
</reference>
<accession>A0A6M0JTL1</accession>
<keyword evidence="1" id="KW-0812">Transmembrane</keyword>
<feature type="transmembrane region" description="Helical" evidence="1">
    <location>
        <begin position="36"/>
        <end position="54"/>
    </location>
</feature>